<sequence length="728" mass="77196">MDLDALRYGNFSKLGEAVTDWEQMTKKLADLQKDAENNLKAKADKAKWAGVNATISREFITKTAAEFADAHTQANSITKILSDTRSELIEYRTQLNDAISRATQQNMSVIDTGDGAFAVMGNTRPDWTSDPSGNTGATDQKAVDALRDEIQGILTKATQSDNSAAKVLRLLVDQAKHGFADASYSDRDSAAEAVAAAEKLAKMAKNPADMTLGDIADFNRTMEKYNGDSLFAEQFATRLGAKGTLQFWTEMSYAHAGARDSELKTMKSLQENLSLTLATASFSDSGAMMEWKKNLLAESNTSFHASNSTSPIGVLGSQVISSLMRQGTYDTEFLDDYREKLFKVDKPAGELATDDLWVNGYDGVDLVFGDGNGNGRDPLEGLFEGLSHNPEAAVHAFESKSDLDHMLGTAKYTDRGEPLGRALEAAVTGLANGDSTSMAPPHSADQVQIMANIMEAVAQPGGGADLVSKGGLGDSFGNMAASYMPEISQTLAGDGAESIFLTNSDDPHGLGKVRDVVRFLSAVSEDPSGRAGIILGEGIYTSGLIESHLANPSLFDGPDNQVLQRIGENAGIIEGIVGHSVADGEVRAAVEGETAYNESLKAKGDFAKTWIAVGVTFVEIPPAYGGAAMGAVIGGGVGAVAGAAVDHLLEGQKMSGARDGALYQSAGDLYDSRNSVSRQAQWAAEESIARHNLDLPMQGTKDLIRDAVVEGWGGSNDLLSDTKERPRG</sequence>
<proteinExistence type="predicted"/>
<name>A0AB39PX15_9ACTN</name>
<dbReference type="AlphaFoldDB" id="A0AB39PX15"/>
<dbReference type="RefSeq" id="WP_369168935.1">
    <property type="nucleotide sequence ID" value="NZ_CP163439.1"/>
</dbReference>
<protein>
    <recommendedName>
        <fullName evidence="2">WXG100 family type VII secretion target</fullName>
    </recommendedName>
</protein>
<gene>
    <name evidence="1" type="ORF">AB5J49_13865</name>
</gene>
<evidence type="ECO:0008006" key="2">
    <source>
        <dbReference type="Google" id="ProtNLM"/>
    </source>
</evidence>
<reference evidence="1" key="1">
    <citation type="submission" date="2024-07" db="EMBL/GenBank/DDBJ databases">
        <authorList>
            <person name="Yu S.T."/>
        </authorList>
    </citation>
    <scope>NUCLEOTIDE SEQUENCE</scope>
    <source>
        <strain evidence="1">R28</strain>
    </source>
</reference>
<organism evidence="1">
    <name type="scientific">Streptomyces sp. R28</name>
    <dbReference type="NCBI Taxonomy" id="3238628"/>
    <lineage>
        <taxon>Bacteria</taxon>
        <taxon>Bacillati</taxon>
        <taxon>Actinomycetota</taxon>
        <taxon>Actinomycetes</taxon>
        <taxon>Kitasatosporales</taxon>
        <taxon>Streptomycetaceae</taxon>
        <taxon>Streptomyces</taxon>
    </lineage>
</organism>
<accession>A0AB39PX15</accession>
<dbReference type="EMBL" id="CP163439">
    <property type="protein sequence ID" value="XDQ34338.1"/>
    <property type="molecule type" value="Genomic_DNA"/>
</dbReference>
<evidence type="ECO:0000313" key="1">
    <source>
        <dbReference type="EMBL" id="XDQ34338.1"/>
    </source>
</evidence>